<evidence type="ECO:0000256" key="7">
    <source>
        <dbReference type="ARBA" id="ARBA00023069"/>
    </source>
</evidence>
<dbReference type="SMART" id="SM00365">
    <property type="entry name" value="LRR_SD22"/>
    <property type="match status" value="2"/>
</dbReference>
<evidence type="ECO:0000256" key="4">
    <source>
        <dbReference type="ARBA" id="ARBA00022614"/>
    </source>
</evidence>
<evidence type="ECO:0000313" key="12">
    <source>
        <dbReference type="EMBL" id="KAF0984416.1"/>
    </source>
</evidence>
<gene>
    <name evidence="12" type="ORF">FDP41_000315</name>
</gene>
<evidence type="ECO:0000256" key="10">
    <source>
        <dbReference type="SAM" id="MobiDB-lite"/>
    </source>
</evidence>
<dbReference type="InterPro" id="IPR056496">
    <property type="entry name" value="CS_DNAAF11_C"/>
</dbReference>
<dbReference type="Pfam" id="PF23602">
    <property type="entry name" value="CS_DNAAF11_C"/>
    <property type="match status" value="1"/>
</dbReference>
<comment type="subcellular location">
    <subcellularLocation>
        <location evidence="1">Cell projection</location>
        <location evidence="1">Cilium</location>
    </subcellularLocation>
    <subcellularLocation>
        <location evidence="2">Cytoplasm</location>
    </subcellularLocation>
</comment>
<evidence type="ECO:0000256" key="9">
    <source>
        <dbReference type="ARBA" id="ARBA00049982"/>
    </source>
</evidence>
<evidence type="ECO:0000256" key="5">
    <source>
        <dbReference type="ARBA" id="ARBA00022737"/>
    </source>
</evidence>
<evidence type="ECO:0000313" key="13">
    <source>
        <dbReference type="Proteomes" id="UP000444721"/>
    </source>
</evidence>
<dbReference type="Pfam" id="PF14580">
    <property type="entry name" value="LRR_9"/>
    <property type="match status" value="1"/>
</dbReference>
<reference evidence="12 13" key="1">
    <citation type="journal article" date="2019" name="Sci. Rep.">
        <title>Nanopore sequencing improves the draft genome of the human pathogenic amoeba Naegleria fowleri.</title>
        <authorList>
            <person name="Liechti N."/>
            <person name="Schurch N."/>
            <person name="Bruggmann R."/>
            <person name="Wittwer M."/>
        </authorList>
    </citation>
    <scope>NUCLEOTIDE SEQUENCE [LARGE SCALE GENOMIC DNA]</scope>
    <source>
        <strain evidence="12 13">ATCC 30894</strain>
    </source>
</reference>
<sequence>MVEITEELLRRRSEHNEGQLSTLKEITLHQFDIEEINEVLGTFCRELQILYLQNNLIGTIKNLHHLKDLRYLNMAVNNLTRIEGLESNENLEKLDLTANFVWDLLSVECLKQNYNLKELHLLGNPCTKYENYRLYVIGTLPQLQILDGDKVSKSEKILAEQLLPTIRASVAEEQKRVNVEELKKAIEQRNEDKKEIANSKNEREKAQEKNIDGIGEVDRLGSSLNNYPKLTPEQEIEKYGKVMQKNEGKWQFKFFEEKGHYVLDIPAGKYMSLSYVDIDVQPTYIRVTIKGKVLQLRFDKEVASSKASAQRSTVTGNIVIRVPISNNP</sequence>
<dbReference type="Gene3D" id="3.80.10.10">
    <property type="entry name" value="Ribonuclease Inhibitor"/>
    <property type="match status" value="1"/>
</dbReference>
<keyword evidence="3" id="KW-0963">Cytoplasm</keyword>
<keyword evidence="8" id="KW-0966">Cell projection</keyword>
<comment type="similarity">
    <text evidence="9">Belongs to the tilB family.</text>
</comment>
<evidence type="ECO:0000256" key="3">
    <source>
        <dbReference type="ARBA" id="ARBA00022490"/>
    </source>
</evidence>
<dbReference type="RefSeq" id="XP_044569129.1">
    <property type="nucleotide sequence ID" value="XM_044706422.1"/>
</dbReference>
<evidence type="ECO:0000256" key="8">
    <source>
        <dbReference type="ARBA" id="ARBA00023273"/>
    </source>
</evidence>
<keyword evidence="5" id="KW-0677">Repeat</keyword>
<dbReference type="AlphaFoldDB" id="A0A6A5C9J7"/>
<keyword evidence="4" id="KW-0433">Leucine-rich repeat</keyword>
<keyword evidence="13" id="KW-1185">Reference proteome</keyword>
<proteinExistence type="inferred from homology"/>
<dbReference type="SUPFAM" id="SSF52058">
    <property type="entry name" value="L domain-like"/>
    <property type="match status" value="1"/>
</dbReference>
<feature type="domain" description="U2A'/phosphoprotein 32 family A C-terminal" evidence="11">
    <location>
        <begin position="129"/>
        <end position="147"/>
    </location>
</feature>
<dbReference type="OrthoDB" id="10250990at2759"/>
<dbReference type="OMA" id="QHRAVIV"/>
<evidence type="ECO:0000256" key="2">
    <source>
        <dbReference type="ARBA" id="ARBA00004496"/>
    </source>
</evidence>
<dbReference type="VEuPathDB" id="AmoebaDB:NfTy_000270"/>
<comment type="caution">
    <text evidence="12">The sequence shown here is derived from an EMBL/GenBank/DDBJ whole genome shotgun (WGS) entry which is preliminary data.</text>
</comment>
<dbReference type="GeneID" id="68107533"/>
<name>A0A6A5C9J7_NAEFO</name>
<dbReference type="VEuPathDB" id="AmoebaDB:NF0099320"/>
<dbReference type="InterPro" id="IPR003603">
    <property type="entry name" value="U2A'_phosphoprotein32A_C"/>
</dbReference>
<dbReference type="InterPro" id="IPR032675">
    <property type="entry name" value="LRR_dom_sf"/>
</dbReference>
<feature type="region of interest" description="Disordered" evidence="10">
    <location>
        <begin position="188"/>
        <end position="212"/>
    </location>
</feature>
<dbReference type="PANTHER" id="PTHR18849:SF0">
    <property type="entry name" value="CILIA- AND FLAGELLA-ASSOCIATED PROTEIN 410-RELATED"/>
    <property type="match status" value="1"/>
</dbReference>
<dbReference type="GO" id="GO:0005737">
    <property type="term" value="C:cytoplasm"/>
    <property type="evidence" value="ECO:0007669"/>
    <property type="project" value="UniProtKB-SubCell"/>
</dbReference>
<keyword evidence="6" id="KW-0175">Coiled coil</keyword>
<dbReference type="VEuPathDB" id="AmoebaDB:FDP41_000315"/>
<dbReference type="GO" id="GO:0005929">
    <property type="term" value="C:cilium"/>
    <property type="evidence" value="ECO:0007669"/>
    <property type="project" value="UniProtKB-SubCell"/>
</dbReference>
<evidence type="ECO:0000256" key="6">
    <source>
        <dbReference type="ARBA" id="ARBA00023054"/>
    </source>
</evidence>
<keyword evidence="7" id="KW-0969">Cilium</keyword>
<evidence type="ECO:0000259" key="11">
    <source>
        <dbReference type="SMART" id="SM00446"/>
    </source>
</evidence>
<dbReference type="Proteomes" id="UP000444721">
    <property type="component" value="Unassembled WGS sequence"/>
</dbReference>
<dbReference type="PANTHER" id="PTHR18849">
    <property type="entry name" value="LEUCINE RICH REPEAT PROTEIN"/>
    <property type="match status" value="1"/>
</dbReference>
<dbReference type="InterPro" id="IPR001611">
    <property type="entry name" value="Leu-rich_rpt"/>
</dbReference>
<dbReference type="PROSITE" id="PS51450">
    <property type="entry name" value="LRR"/>
    <property type="match status" value="2"/>
</dbReference>
<dbReference type="SMART" id="SM00446">
    <property type="entry name" value="LRRcap"/>
    <property type="match status" value="1"/>
</dbReference>
<accession>A0A6A5C9J7</accession>
<protein>
    <recommendedName>
        <fullName evidence="11">U2A'/phosphoprotein 32 family A C-terminal domain-containing protein</fullName>
    </recommendedName>
</protein>
<dbReference type="EMBL" id="VFQX01000002">
    <property type="protein sequence ID" value="KAF0984416.1"/>
    <property type="molecule type" value="Genomic_DNA"/>
</dbReference>
<organism evidence="12 13">
    <name type="scientific">Naegleria fowleri</name>
    <name type="common">Brain eating amoeba</name>
    <dbReference type="NCBI Taxonomy" id="5763"/>
    <lineage>
        <taxon>Eukaryota</taxon>
        <taxon>Discoba</taxon>
        <taxon>Heterolobosea</taxon>
        <taxon>Tetramitia</taxon>
        <taxon>Eutetramitia</taxon>
        <taxon>Vahlkampfiidae</taxon>
        <taxon>Naegleria</taxon>
    </lineage>
</organism>
<dbReference type="FunFam" id="3.80.10.10:FF:000052">
    <property type="entry name" value="Leucine rich repeat containing 6"/>
    <property type="match status" value="1"/>
</dbReference>
<evidence type="ECO:0000256" key="1">
    <source>
        <dbReference type="ARBA" id="ARBA00004138"/>
    </source>
</evidence>